<keyword evidence="1" id="KW-1133">Transmembrane helix</keyword>
<dbReference type="AlphaFoldDB" id="A0A562RU87"/>
<proteinExistence type="predicted"/>
<gene>
    <name evidence="2" type="ORF">IQ16_02200</name>
</gene>
<sequence>MSPIRRTISLMFALALIVVGLVALIYLLLFALAWKGWMVMAAGFVTALGCMWFWEDFSKATAKSSEGG</sequence>
<dbReference type="EMBL" id="VLLA01000004">
    <property type="protein sequence ID" value="TWI72622.1"/>
    <property type="molecule type" value="Genomic_DNA"/>
</dbReference>
<reference evidence="2 3" key="1">
    <citation type="journal article" date="2015" name="Stand. Genomic Sci.">
        <title>Genomic Encyclopedia of Bacterial and Archaeal Type Strains, Phase III: the genomes of soil and plant-associated and newly described type strains.</title>
        <authorList>
            <person name="Whitman W.B."/>
            <person name="Woyke T."/>
            <person name="Klenk H.P."/>
            <person name="Zhou Y."/>
            <person name="Lilburn T.G."/>
            <person name="Beck B.J."/>
            <person name="De Vos P."/>
            <person name="Vandamme P."/>
            <person name="Eisen J.A."/>
            <person name="Garrity G."/>
            <person name="Hugenholtz P."/>
            <person name="Kyrpides N.C."/>
        </authorList>
    </citation>
    <scope>NUCLEOTIDE SEQUENCE [LARGE SCALE GENOMIC DNA]</scope>
    <source>
        <strain evidence="2 3">CGMCC 1.10948</strain>
    </source>
</reference>
<accession>A0A562RU87</accession>
<comment type="caution">
    <text evidence="2">The sequence shown here is derived from an EMBL/GenBank/DDBJ whole genome shotgun (WGS) entry which is preliminary data.</text>
</comment>
<feature type="transmembrane region" description="Helical" evidence="1">
    <location>
        <begin position="12"/>
        <end position="31"/>
    </location>
</feature>
<protein>
    <submittedName>
        <fullName evidence="2">Uncharacterized protein</fullName>
    </submittedName>
</protein>
<keyword evidence="1" id="KW-0472">Membrane</keyword>
<keyword evidence="3" id="KW-1185">Reference proteome</keyword>
<keyword evidence="1" id="KW-0812">Transmembrane</keyword>
<organism evidence="2 3">
    <name type="scientific">Bradyrhizobium huanghuaihaiense</name>
    <dbReference type="NCBI Taxonomy" id="990078"/>
    <lineage>
        <taxon>Bacteria</taxon>
        <taxon>Pseudomonadati</taxon>
        <taxon>Pseudomonadota</taxon>
        <taxon>Alphaproteobacteria</taxon>
        <taxon>Hyphomicrobiales</taxon>
        <taxon>Nitrobacteraceae</taxon>
        <taxon>Bradyrhizobium</taxon>
    </lineage>
</organism>
<evidence type="ECO:0000256" key="1">
    <source>
        <dbReference type="SAM" id="Phobius"/>
    </source>
</evidence>
<evidence type="ECO:0000313" key="2">
    <source>
        <dbReference type="EMBL" id="TWI72622.1"/>
    </source>
</evidence>
<dbReference type="Proteomes" id="UP000316291">
    <property type="component" value="Unassembled WGS sequence"/>
</dbReference>
<feature type="transmembrane region" description="Helical" evidence="1">
    <location>
        <begin position="37"/>
        <end position="54"/>
    </location>
</feature>
<evidence type="ECO:0000313" key="3">
    <source>
        <dbReference type="Proteomes" id="UP000316291"/>
    </source>
</evidence>
<name>A0A562RU87_9BRAD</name>